<dbReference type="RefSeq" id="WP_029312025.1">
    <property type="nucleotide sequence ID" value="NZ_FTNE01000023.1"/>
</dbReference>
<comment type="caution">
    <text evidence="1">The sequence shown here is derived from an EMBL/GenBank/DDBJ whole genome shotgun (WGS) entry which is preliminary data.</text>
</comment>
<name>A0A8G2FLM6_ACIRU</name>
<keyword evidence="2" id="KW-1185">Reference proteome</keyword>
<dbReference type="AlphaFoldDB" id="A0A8G2FLM6"/>
<gene>
    <name evidence="1" type="ORF">SAMN05421828_12351</name>
</gene>
<reference evidence="1 2" key="1">
    <citation type="submission" date="2017-01" db="EMBL/GenBank/DDBJ databases">
        <authorList>
            <person name="Varghese N."/>
            <person name="Submissions S."/>
        </authorList>
    </citation>
    <scope>NUCLEOTIDE SEQUENCE [LARGE SCALE GENOMIC DNA]</scope>
    <source>
        <strain evidence="1 2">ATCC 35905</strain>
    </source>
</reference>
<proteinExistence type="predicted"/>
<organism evidence="1 2">
    <name type="scientific">Acidiphilium rubrum</name>
    <dbReference type="NCBI Taxonomy" id="526"/>
    <lineage>
        <taxon>Bacteria</taxon>
        <taxon>Pseudomonadati</taxon>
        <taxon>Pseudomonadota</taxon>
        <taxon>Alphaproteobacteria</taxon>
        <taxon>Acetobacterales</taxon>
        <taxon>Acidocellaceae</taxon>
        <taxon>Acidiphilium</taxon>
    </lineage>
</organism>
<evidence type="ECO:0000313" key="1">
    <source>
        <dbReference type="EMBL" id="SIR30079.1"/>
    </source>
</evidence>
<evidence type="ECO:0000313" key="2">
    <source>
        <dbReference type="Proteomes" id="UP000186308"/>
    </source>
</evidence>
<dbReference type="EMBL" id="FTNE01000023">
    <property type="protein sequence ID" value="SIR30079.1"/>
    <property type="molecule type" value="Genomic_DNA"/>
</dbReference>
<protein>
    <submittedName>
        <fullName evidence="1">Uncharacterized protein</fullName>
    </submittedName>
</protein>
<sequence>MDQPQFPDPRDADIWIERHGRDGLAMFRIPRSGRRLQGMTARMVEVLCHPATSDWLKRSIITAVARDALDAARDATHLAELLDERFERVVGSHPGRAVDVSRKQEG</sequence>
<dbReference type="Proteomes" id="UP000186308">
    <property type="component" value="Unassembled WGS sequence"/>
</dbReference>
<accession>A0A8G2FLM6</accession>